<name>A0A448XE03_9PLAT</name>
<accession>A0A448XE03</accession>
<proteinExistence type="predicted"/>
<keyword evidence="2" id="KW-1185">Reference proteome</keyword>
<dbReference type="EMBL" id="CAAALY010247963">
    <property type="protein sequence ID" value="VEL34585.1"/>
    <property type="molecule type" value="Genomic_DNA"/>
</dbReference>
<comment type="caution">
    <text evidence="1">The sequence shown here is derived from an EMBL/GenBank/DDBJ whole genome shotgun (WGS) entry which is preliminary data.</text>
</comment>
<gene>
    <name evidence="1" type="ORF">PXEA_LOCUS28025</name>
</gene>
<protein>
    <submittedName>
        <fullName evidence="1">Uncharacterized protein</fullName>
    </submittedName>
</protein>
<dbReference type="Proteomes" id="UP000784294">
    <property type="component" value="Unassembled WGS sequence"/>
</dbReference>
<dbReference type="AlphaFoldDB" id="A0A448XE03"/>
<reference evidence="1" key="1">
    <citation type="submission" date="2018-11" db="EMBL/GenBank/DDBJ databases">
        <authorList>
            <consortium name="Pathogen Informatics"/>
        </authorList>
    </citation>
    <scope>NUCLEOTIDE SEQUENCE</scope>
</reference>
<evidence type="ECO:0000313" key="1">
    <source>
        <dbReference type="EMBL" id="VEL34585.1"/>
    </source>
</evidence>
<evidence type="ECO:0000313" key="2">
    <source>
        <dbReference type="Proteomes" id="UP000784294"/>
    </source>
</evidence>
<organism evidence="1 2">
    <name type="scientific">Protopolystoma xenopodis</name>
    <dbReference type="NCBI Taxonomy" id="117903"/>
    <lineage>
        <taxon>Eukaryota</taxon>
        <taxon>Metazoa</taxon>
        <taxon>Spiralia</taxon>
        <taxon>Lophotrochozoa</taxon>
        <taxon>Platyhelminthes</taxon>
        <taxon>Monogenea</taxon>
        <taxon>Polyopisthocotylea</taxon>
        <taxon>Polystomatidea</taxon>
        <taxon>Polystomatidae</taxon>
        <taxon>Protopolystoma</taxon>
    </lineage>
</organism>
<sequence>MAVWLEPSHNRVLPLLLYYSPLNDHQDDFSVLVNSGRGVGPLVDFRRIFSLKLNFTKGFDVQTIIMKAPLSQFGL</sequence>